<dbReference type="STRING" id="1392250.A0A2I2G164"/>
<dbReference type="InterPro" id="IPR035994">
    <property type="entry name" value="Nucleoside_phosphorylase_sf"/>
</dbReference>
<dbReference type="GeneID" id="36554611"/>
<dbReference type="AlphaFoldDB" id="A0A2I2G164"/>
<dbReference type="VEuPathDB" id="FungiDB:P170DRAFT_411842"/>
<dbReference type="Pfam" id="PF00931">
    <property type="entry name" value="NB-ARC"/>
    <property type="match status" value="1"/>
</dbReference>
<dbReference type="SUPFAM" id="SSF48452">
    <property type="entry name" value="TPR-like"/>
    <property type="match status" value="2"/>
</dbReference>
<comment type="caution">
    <text evidence="4">The sequence shown here is derived from an EMBL/GenBank/DDBJ whole genome shotgun (WGS) entry which is preliminary data.</text>
</comment>
<dbReference type="InterPro" id="IPR027417">
    <property type="entry name" value="P-loop_NTPase"/>
</dbReference>
<keyword evidence="1" id="KW-0732">Signal</keyword>
<reference evidence="4 5" key="1">
    <citation type="submission" date="2016-12" db="EMBL/GenBank/DDBJ databases">
        <title>The genomes of Aspergillus section Nigri reveals drivers in fungal speciation.</title>
        <authorList>
            <consortium name="DOE Joint Genome Institute"/>
            <person name="Vesth T.C."/>
            <person name="Nybo J."/>
            <person name="Theobald S."/>
            <person name="Brandl J."/>
            <person name="Frisvad J.C."/>
            <person name="Nielsen K.F."/>
            <person name="Lyhne E.K."/>
            <person name="Kogle M.E."/>
            <person name="Kuo A."/>
            <person name="Riley R."/>
            <person name="Clum A."/>
            <person name="Nolan M."/>
            <person name="Lipzen A."/>
            <person name="Salamov A."/>
            <person name="Henrissat B."/>
            <person name="Wiebenga A."/>
            <person name="De Vries R.P."/>
            <person name="Grigoriev I.V."/>
            <person name="Mortensen U.H."/>
            <person name="Andersen M.R."/>
            <person name="Baker S.E."/>
        </authorList>
    </citation>
    <scope>NUCLEOTIDE SEQUENCE [LARGE SCALE GENOMIC DNA]</scope>
    <source>
        <strain evidence="4 5">IBT 23096</strain>
    </source>
</reference>
<dbReference type="EMBL" id="MSFO01000006">
    <property type="protein sequence ID" value="PLB46624.1"/>
    <property type="molecule type" value="Genomic_DNA"/>
</dbReference>
<dbReference type="PANTHER" id="PTHR46082">
    <property type="entry name" value="ATP/GTP-BINDING PROTEIN-RELATED"/>
    <property type="match status" value="1"/>
</dbReference>
<keyword evidence="5" id="KW-1185">Reference proteome</keyword>
<feature type="signal peptide" evidence="1">
    <location>
        <begin position="1"/>
        <end position="25"/>
    </location>
</feature>
<dbReference type="InterPro" id="IPR053137">
    <property type="entry name" value="NLR-like"/>
</dbReference>
<dbReference type="NCBIfam" id="NF040586">
    <property type="entry name" value="FxSxx_TPR"/>
    <property type="match status" value="1"/>
</dbReference>
<dbReference type="SUPFAM" id="SSF53167">
    <property type="entry name" value="Purine and uridine phosphorylases"/>
    <property type="match status" value="1"/>
</dbReference>
<protein>
    <submittedName>
        <fullName evidence="4">Violaceus kinesin</fullName>
    </submittedName>
</protein>
<dbReference type="PANTHER" id="PTHR46082:SF11">
    <property type="entry name" value="AAA+ ATPASE DOMAIN-CONTAINING PROTEIN-RELATED"/>
    <property type="match status" value="1"/>
</dbReference>
<dbReference type="SUPFAM" id="SSF52540">
    <property type="entry name" value="P-loop containing nucleoside triphosphate hydrolases"/>
    <property type="match status" value="1"/>
</dbReference>
<feature type="chain" id="PRO_5014165630" evidence="1">
    <location>
        <begin position="26"/>
        <end position="981"/>
    </location>
</feature>
<evidence type="ECO:0000313" key="5">
    <source>
        <dbReference type="Proteomes" id="UP000234275"/>
    </source>
</evidence>
<gene>
    <name evidence="4" type="ORF">P170DRAFT_411842</name>
</gene>
<dbReference type="SMART" id="SM00028">
    <property type="entry name" value="TPR"/>
    <property type="match status" value="3"/>
</dbReference>
<dbReference type="Gene3D" id="3.40.50.300">
    <property type="entry name" value="P-loop containing nucleotide triphosphate hydrolases"/>
    <property type="match status" value="1"/>
</dbReference>
<dbReference type="Pfam" id="PF13374">
    <property type="entry name" value="TPR_10"/>
    <property type="match status" value="1"/>
</dbReference>
<feature type="domain" description="Nucleoside phosphorylase" evidence="3">
    <location>
        <begin position="15"/>
        <end position="288"/>
    </location>
</feature>
<dbReference type="GO" id="GO:0003824">
    <property type="term" value="F:catalytic activity"/>
    <property type="evidence" value="ECO:0007669"/>
    <property type="project" value="InterPro"/>
</dbReference>
<dbReference type="GO" id="GO:0009116">
    <property type="term" value="P:nucleoside metabolic process"/>
    <property type="evidence" value="ECO:0007669"/>
    <property type="project" value="InterPro"/>
</dbReference>
<dbReference type="Pfam" id="PF01048">
    <property type="entry name" value="PNP_UDP_1"/>
    <property type="match status" value="1"/>
</dbReference>
<organism evidence="4 5">
    <name type="scientific">Aspergillus steynii IBT 23096</name>
    <dbReference type="NCBI Taxonomy" id="1392250"/>
    <lineage>
        <taxon>Eukaryota</taxon>
        <taxon>Fungi</taxon>
        <taxon>Dikarya</taxon>
        <taxon>Ascomycota</taxon>
        <taxon>Pezizomycotina</taxon>
        <taxon>Eurotiomycetes</taxon>
        <taxon>Eurotiomycetidae</taxon>
        <taxon>Eurotiales</taxon>
        <taxon>Aspergillaceae</taxon>
        <taxon>Aspergillus</taxon>
        <taxon>Aspergillus subgen. Circumdati</taxon>
    </lineage>
</organism>
<dbReference type="Proteomes" id="UP000234275">
    <property type="component" value="Unassembled WGS sequence"/>
</dbReference>
<dbReference type="Pfam" id="PF13424">
    <property type="entry name" value="TPR_12"/>
    <property type="match status" value="2"/>
</dbReference>
<proteinExistence type="predicted"/>
<dbReference type="Gene3D" id="3.40.50.1580">
    <property type="entry name" value="Nucleoside phosphorylase domain"/>
    <property type="match status" value="1"/>
</dbReference>
<evidence type="ECO:0000256" key="1">
    <source>
        <dbReference type="SAM" id="SignalP"/>
    </source>
</evidence>
<evidence type="ECO:0000313" key="4">
    <source>
        <dbReference type="EMBL" id="PLB46624.1"/>
    </source>
</evidence>
<dbReference type="InterPro" id="IPR019734">
    <property type="entry name" value="TPR_rpt"/>
</dbReference>
<dbReference type="Gene3D" id="1.25.40.10">
    <property type="entry name" value="Tetratricopeptide repeat domain"/>
    <property type="match status" value="2"/>
</dbReference>
<sequence length="981" mass="110026">MSSPARSHASYTVAWICALPLEMTAAKVMLDETHDPLPQQSTDHNIYTLGSISGHNVVVVCLPSGVYGTTSASTVVSHLITTFPYVQFGLMVGIGGGVPSPSADIRLGDIVVSKPTPASSGVVQYDYGKALRDGQFQRTGQLNKPPPILLKAMTQMESDYMMGRKRVGEILAQSLGENEALRERFARPQNDWLFQATYDHDGQSCLECDYTQLVSRPERITDEPYVHYGLIASGNQVMKDANTRDVIARDLDILCFEMEAAGLMDELPSLIIRGISDYCDSHKNKEWQGYAAFAAATYAKVLLLTVPNNHRKDVHEPHRPQEQLWVVPFGQNSRFVGRGEEIGRIEALLTQPSGSSNIAVCGLGGVGKTQIALELAYRMRNRDPQWSIFWIPCTGYESVEQAYISIAQKVGIEVKAAEVKSQVKAYFSQRSAGNWLLIFDNADDMEMWIDGTSTNPALKQYLPQSDRGHIVFTTRSRKLAVKLASKLSSDQSATLKLLEQLACLPLAISQAAAYINENDIGISDYLELLEAQESDVIELLSEEFEDEGRYTDTQNPIATTWLISFQQIQRLDQVAAEYLAFMACIDPRDIPQSLLPDSFSRGSITKKKRIDAIGLLKGYSFVNEQAGHDFLSLHRLVHLATRNWLRINQKFGEQITKTADRLMEVFPNNNNENRALWREYLPHALSLIYEKEFGLQRRHYIPLIQTVCECLDKDGRYNEAALMCDAVVGLKLEKAGEEDPSTLQSMGLLANIYSRQGRWKEAEHLFERVIDIRKRVVGPEDPSTLRTMNNLAAAYRKQGRKKEAEELGKRVVQLQTQLLGPTNLQTLVSMNSLAMNYINDRRWNEAEELAAHVMAHRMRILGPEHPDTLISMGNLATVLSNLGQLEQSQQLALGVLQMHQLSLGPEHPHTLISMSNVARLWRKMGKLEAAVDLMTECLKLREKVFGAGHPRALSSRKSLEDWKMELEQGWDVVESDTEMNK</sequence>
<evidence type="ECO:0000259" key="3">
    <source>
        <dbReference type="Pfam" id="PF01048"/>
    </source>
</evidence>
<dbReference type="InterPro" id="IPR002182">
    <property type="entry name" value="NB-ARC"/>
</dbReference>
<dbReference type="RefSeq" id="XP_024701926.1">
    <property type="nucleotide sequence ID" value="XM_024846912.1"/>
</dbReference>
<dbReference type="GO" id="GO:0043531">
    <property type="term" value="F:ADP binding"/>
    <property type="evidence" value="ECO:0007669"/>
    <property type="project" value="InterPro"/>
</dbReference>
<dbReference type="OrthoDB" id="5986190at2759"/>
<dbReference type="InterPro" id="IPR011990">
    <property type="entry name" value="TPR-like_helical_dom_sf"/>
</dbReference>
<evidence type="ECO:0000259" key="2">
    <source>
        <dbReference type="Pfam" id="PF00931"/>
    </source>
</evidence>
<name>A0A2I2G164_9EURO</name>
<feature type="domain" description="NB-ARC" evidence="2">
    <location>
        <begin position="342"/>
        <end position="500"/>
    </location>
</feature>
<accession>A0A2I2G164</accession>
<dbReference type="InterPro" id="IPR000845">
    <property type="entry name" value="Nucleoside_phosphorylase_d"/>
</dbReference>